<dbReference type="GO" id="GO:0090589">
    <property type="term" value="F:protein-phosphocysteine-trehalose phosphotransferase system transporter activity"/>
    <property type="evidence" value="ECO:0007669"/>
    <property type="project" value="TreeGrafter"/>
</dbReference>
<dbReference type="InterPro" id="IPR018113">
    <property type="entry name" value="PTrfase_EIIB_Cys"/>
</dbReference>
<name>A0A9D2PJW5_9FIRM</name>
<evidence type="ECO:0000256" key="10">
    <source>
        <dbReference type="ARBA" id="ARBA00023136"/>
    </source>
</evidence>
<accession>A0A9D2PJW5</accession>
<dbReference type="Gene3D" id="3.30.1360.60">
    <property type="entry name" value="Glucose permease domain IIB"/>
    <property type="match status" value="1"/>
</dbReference>
<evidence type="ECO:0000259" key="13">
    <source>
        <dbReference type="PROSITE" id="PS51098"/>
    </source>
</evidence>
<protein>
    <submittedName>
        <fullName evidence="14">PTS transporter subunit EIIB</fullName>
    </submittedName>
</protein>
<evidence type="ECO:0000256" key="7">
    <source>
        <dbReference type="ARBA" id="ARBA00022692"/>
    </source>
</evidence>
<dbReference type="GO" id="GO:0016301">
    <property type="term" value="F:kinase activity"/>
    <property type="evidence" value="ECO:0007669"/>
    <property type="project" value="UniProtKB-KW"/>
</dbReference>
<proteinExistence type="predicted"/>
<dbReference type="PANTHER" id="PTHR30175">
    <property type="entry name" value="PHOSPHOTRANSFERASE SYSTEM TRANSPORT PROTEIN"/>
    <property type="match status" value="1"/>
</dbReference>
<comment type="subcellular location">
    <subcellularLocation>
        <location evidence="1">Cell membrane</location>
        <topology evidence="1">Multi-pass membrane protein</topology>
    </subcellularLocation>
</comment>
<dbReference type="GO" id="GO:0005886">
    <property type="term" value="C:plasma membrane"/>
    <property type="evidence" value="ECO:0007669"/>
    <property type="project" value="UniProtKB-SubCell"/>
</dbReference>
<dbReference type="PROSITE" id="PS01035">
    <property type="entry name" value="PTS_EIIB_TYPE_1_CYS"/>
    <property type="match status" value="1"/>
</dbReference>
<reference evidence="14" key="2">
    <citation type="submission" date="2021-04" db="EMBL/GenBank/DDBJ databases">
        <authorList>
            <person name="Gilroy R."/>
        </authorList>
    </citation>
    <scope>NUCLEOTIDE SEQUENCE</scope>
    <source>
        <strain evidence="14">ChiSjej3B21-8574</strain>
    </source>
</reference>
<feature type="active site" description="Phosphocysteine intermediate; for EIIB activity" evidence="11">
    <location>
        <position position="26"/>
    </location>
</feature>
<dbReference type="PANTHER" id="PTHR30175:SF1">
    <property type="entry name" value="PTS SYSTEM ARBUTIN-, CELLOBIOSE-, AND SALICIN-SPECIFIC EIIBC COMPONENT-RELATED"/>
    <property type="match status" value="1"/>
</dbReference>
<feature type="domain" description="PTS EIIB type-1" evidence="13">
    <location>
        <begin position="4"/>
        <end position="86"/>
    </location>
</feature>
<evidence type="ECO:0000256" key="3">
    <source>
        <dbReference type="ARBA" id="ARBA00022475"/>
    </source>
</evidence>
<evidence type="ECO:0000256" key="9">
    <source>
        <dbReference type="ARBA" id="ARBA00022989"/>
    </source>
</evidence>
<gene>
    <name evidence="14" type="ORF">H9754_12135</name>
</gene>
<evidence type="ECO:0000313" key="14">
    <source>
        <dbReference type="EMBL" id="HJC51292.1"/>
    </source>
</evidence>
<keyword evidence="4" id="KW-0762">Sugar transport</keyword>
<organism evidence="14 15">
    <name type="scientific">Candidatus Anaerostipes avistercoris</name>
    <dbReference type="NCBI Taxonomy" id="2838462"/>
    <lineage>
        <taxon>Bacteria</taxon>
        <taxon>Bacillati</taxon>
        <taxon>Bacillota</taxon>
        <taxon>Clostridia</taxon>
        <taxon>Lachnospirales</taxon>
        <taxon>Lachnospiraceae</taxon>
        <taxon>Anaerostipes</taxon>
    </lineage>
</organism>
<keyword evidence="2" id="KW-0813">Transport</keyword>
<evidence type="ECO:0000256" key="2">
    <source>
        <dbReference type="ARBA" id="ARBA00022448"/>
    </source>
</evidence>
<keyword evidence="7 12" id="KW-0812">Transmembrane</keyword>
<feature type="transmembrane region" description="Helical" evidence="12">
    <location>
        <begin position="113"/>
        <end position="136"/>
    </location>
</feature>
<dbReference type="AlphaFoldDB" id="A0A9D2PJW5"/>
<dbReference type="PROSITE" id="PS51098">
    <property type="entry name" value="PTS_EIIB_TYPE_1"/>
    <property type="match status" value="1"/>
</dbReference>
<dbReference type="GO" id="GO:0008982">
    <property type="term" value="F:protein-N(PI)-phosphohistidine-sugar phosphotransferase activity"/>
    <property type="evidence" value="ECO:0007669"/>
    <property type="project" value="InterPro"/>
</dbReference>
<dbReference type="SUPFAM" id="SSF55604">
    <property type="entry name" value="Glucose permease domain IIB"/>
    <property type="match status" value="1"/>
</dbReference>
<dbReference type="InterPro" id="IPR001996">
    <property type="entry name" value="PTS_IIB_1"/>
</dbReference>
<dbReference type="GO" id="GO:0009401">
    <property type="term" value="P:phosphoenolpyruvate-dependent sugar phosphotransferase system"/>
    <property type="evidence" value="ECO:0007669"/>
    <property type="project" value="UniProtKB-KW"/>
</dbReference>
<keyword evidence="6" id="KW-0598">Phosphotransferase system</keyword>
<dbReference type="CDD" id="cd00212">
    <property type="entry name" value="PTS_IIB_glc"/>
    <property type="match status" value="1"/>
</dbReference>
<dbReference type="InterPro" id="IPR050558">
    <property type="entry name" value="PTS_Sugar-Specific_Components"/>
</dbReference>
<dbReference type="Proteomes" id="UP000823904">
    <property type="component" value="Unassembled WGS sequence"/>
</dbReference>
<keyword evidence="3" id="KW-1003">Cell membrane</keyword>
<keyword evidence="9 12" id="KW-1133">Transmembrane helix</keyword>
<evidence type="ECO:0000256" key="11">
    <source>
        <dbReference type="PROSITE-ProRule" id="PRU00421"/>
    </source>
</evidence>
<evidence type="ECO:0000256" key="12">
    <source>
        <dbReference type="SAM" id="Phobius"/>
    </source>
</evidence>
<evidence type="ECO:0000256" key="8">
    <source>
        <dbReference type="ARBA" id="ARBA00022777"/>
    </source>
</evidence>
<keyword evidence="10 12" id="KW-0472">Membrane</keyword>
<keyword evidence="5" id="KW-0808">Transferase</keyword>
<dbReference type="FunFam" id="3.30.1360.60:FF:000001">
    <property type="entry name" value="PTS system glucose-specific IIBC component PtsG"/>
    <property type="match status" value="1"/>
</dbReference>
<evidence type="ECO:0000313" key="15">
    <source>
        <dbReference type="Proteomes" id="UP000823904"/>
    </source>
</evidence>
<evidence type="ECO:0000256" key="6">
    <source>
        <dbReference type="ARBA" id="ARBA00022683"/>
    </source>
</evidence>
<sequence>MDYKELAENCVRLVGGKDNISTMAHCATRLRLQLADQSKAQIPEIEKLDRVLGVKEVGAQTQIIIGPNVPKVYKEVEKIVGDRKPVSGQNSEEEKTGRVAKLLDTITGIFGPVINAITAGGMVKAFLLILGLLGLSSTSQEYYILNFIADSVFYLLPILLTVLFMSYVEKFAERFSPNAVKAVLRPLLTWASQPRWL</sequence>
<evidence type="ECO:0000256" key="5">
    <source>
        <dbReference type="ARBA" id="ARBA00022679"/>
    </source>
</evidence>
<dbReference type="EMBL" id="DWWD01000046">
    <property type="protein sequence ID" value="HJC51292.1"/>
    <property type="molecule type" value="Genomic_DNA"/>
</dbReference>
<feature type="transmembrane region" description="Helical" evidence="12">
    <location>
        <begin position="142"/>
        <end position="168"/>
    </location>
</feature>
<evidence type="ECO:0000256" key="1">
    <source>
        <dbReference type="ARBA" id="ARBA00004651"/>
    </source>
</evidence>
<evidence type="ECO:0000256" key="4">
    <source>
        <dbReference type="ARBA" id="ARBA00022597"/>
    </source>
</evidence>
<dbReference type="InterPro" id="IPR036878">
    <property type="entry name" value="Glu_permease_IIB"/>
</dbReference>
<comment type="caution">
    <text evidence="14">The sequence shown here is derived from an EMBL/GenBank/DDBJ whole genome shotgun (WGS) entry which is preliminary data.</text>
</comment>
<reference evidence="14" key="1">
    <citation type="journal article" date="2021" name="PeerJ">
        <title>Extensive microbial diversity within the chicken gut microbiome revealed by metagenomics and culture.</title>
        <authorList>
            <person name="Gilroy R."/>
            <person name="Ravi A."/>
            <person name="Getino M."/>
            <person name="Pursley I."/>
            <person name="Horton D.L."/>
            <person name="Alikhan N.F."/>
            <person name="Baker D."/>
            <person name="Gharbi K."/>
            <person name="Hall N."/>
            <person name="Watson M."/>
            <person name="Adriaenssens E.M."/>
            <person name="Foster-Nyarko E."/>
            <person name="Jarju S."/>
            <person name="Secka A."/>
            <person name="Antonio M."/>
            <person name="Oren A."/>
            <person name="Chaudhuri R.R."/>
            <person name="La Ragione R."/>
            <person name="Hildebrand F."/>
            <person name="Pallen M.J."/>
        </authorList>
    </citation>
    <scope>NUCLEOTIDE SEQUENCE</scope>
    <source>
        <strain evidence="14">ChiSjej3B21-8574</strain>
    </source>
</reference>
<dbReference type="GO" id="GO:0015771">
    <property type="term" value="P:trehalose transport"/>
    <property type="evidence" value="ECO:0007669"/>
    <property type="project" value="TreeGrafter"/>
</dbReference>
<keyword evidence="8" id="KW-0418">Kinase</keyword>
<dbReference type="Pfam" id="PF00367">
    <property type="entry name" value="PTS_EIIB"/>
    <property type="match status" value="1"/>
</dbReference>